<keyword evidence="3 9" id="KW-0732">Signal</keyword>
<evidence type="ECO:0000256" key="7">
    <source>
        <dbReference type="PROSITE-ProRule" id="PRU01240"/>
    </source>
</evidence>
<dbReference type="AlphaFoldDB" id="A0A1E4RU80"/>
<feature type="non-terminal residue" evidence="12">
    <location>
        <position position="878"/>
    </location>
</feature>
<dbReference type="Pfam" id="PF00082">
    <property type="entry name" value="Peptidase_S8"/>
    <property type="match status" value="1"/>
</dbReference>
<dbReference type="InterPro" id="IPR023827">
    <property type="entry name" value="Peptidase_S8_Asp-AS"/>
</dbReference>
<dbReference type="OrthoDB" id="4090904at2759"/>
<dbReference type="SUPFAM" id="SSF52743">
    <property type="entry name" value="Subtilisin-like"/>
    <property type="match status" value="1"/>
</dbReference>
<keyword evidence="4 7" id="KW-0378">Hydrolase</keyword>
<sequence length="878" mass="94051">MLPLTILTLGLAALQTSSVQALKPPRVGSNGHTKQEASFGTVPGRFIVEYDTSSLSKRDVLESVASSLSASGVDVSVNTDFDSSVFQGASITLTGNDTTVDDLKALAGVRNAWPASVITLDDEIKPNEPQSWNPHLLTGVQAIHDQGNKGSGVKIAVIDTGVDYTHPALGGGIGEGYPITHGYDFYSDINNPSNDPMDCFGHGTFVTSLIISSDENVPGVAPGASISFYKVFGCEDSTTDDVIIAAMIKAYEENPDVMTLSLGSNQGFNTIPVAQIASRMTKDVVVMFAAGNAGEMGVFYASSGASGVDVLSIGSSHAKQYPAFKAVLNSSSGETLEFGYIGNALNEFDLEGTFNVLATSSNGCTFKTTAPDNTVLIARRGGCYAGNFFNQLTSLGYTAVLAYMPEDTFTTFNVGILDTDGLSNLGSMKEDAGEWVVDQIDSGNEVTVTFSKDLGPVGLDYLAISSGQVDYYTSWGPTYENNYYPHVNAPGGGVFGALIGGGWGGGSGTSFATPYVAGVVALYLSQYPGADPAEVRRRLISTANELPLFDYEETVTGYDTSTLNNSIPAPSIQQGAGLIDVSKFIEQKTILTSAPVLELNDTVNRIDTFTIKIRNDNDVAVNYVLSHEGGVTVNSRSGQDDFWITYLYYPPYEDIHADVELSESSLSIGPSSEASFDVKISAPPGSNPDYAPIFSGKIVISGDNGDVVGVPYMGIECDSYAWTPFPEPPLALRYDSESGYLYNLTDPNFKVNFTFNVDDSPEIYYYLRFGTEVLSFELVEDGYDLSDFKFPLEVGDGVLGPLRTSNDVYGNYADFPVLFLPKITDYTYFHSQGLADGSVIPDGTYRILSYALKVFGDRNNRDDWSLSLSDPFDIVGNT</sequence>
<feature type="domain" description="Peptidase S8/S53" evidence="10">
    <location>
        <begin position="150"/>
        <end position="548"/>
    </location>
</feature>
<dbReference type="GO" id="GO:0016020">
    <property type="term" value="C:membrane"/>
    <property type="evidence" value="ECO:0007669"/>
    <property type="project" value="InterPro"/>
</dbReference>
<feature type="active site" description="Charge relay system" evidence="6 7">
    <location>
        <position position="159"/>
    </location>
</feature>
<dbReference type="PANTHER" id="PTHR43806:SF66">
    <property type="entry name" value="SERIN ENDOPEPTIDASE"/>
    <property type="match status" value="1"/>
</dbReference>
<dbReference type="GeneID" id="30987493"/>
<evidence type="ECO:0000259" key="10">
    <source>
        <dbReference type="Pfam" id="PF00082"/>
    </source>
</evidence>
<dbReference type="PROSITE" id="PS00136">
    <property type="entry name" value="SUBTILASE_ASP"/>
    <property type="match status" value="1"/>
</dbReference>
<keyword evidence="5 7" id="KW-0720">Serine protease</keyword>
<feature type="domain" description="C5a peptidase/Subtilisin-like protease SBT2-like Fn3-like" evidence="11">
    <location>
        <begin position="598"/>
        <end position="713"/>
    </location>
</feature>
<organism evidence="12 13">
    <name type="scientific">Cyberlindnera jadinii (strain ATCC 18201 / CBS 1600 / BCRC 20928 / JCM 3617 / NBRC 0987 / NRRL Y-1542)</name>
    <name type="common">Torula yeast</name>
    <name type="synonym">Candida utilis</name>
    <dbReference type="NCBI Taxonomy" id="983966"/>
    <lineage>
        <taxon>Eukaryota</taxon>
        <taxon>Fungi</taxon>
        <taxon>Dikarya</taxon>
        <taxon>Ascomycota</taxon>
        <taxon>Saccharomycotina</taxon>
        <taxon>Saccharomycetes</taxon>
        <taxon>Phaffomycetales</taxon>
        <taxon>Phaffomycetaceae</taxon>
        <taxon>Cyberlindnera</taxon>
    </lineage>
</organism>
<evidence type="ECO:0000256" key="5">
    <source>
        <dbReference type="ARBA" id="ARBA00022825"/>
    </source>
</evidence>
<dbReference type="PANTHER" id="PTHR43806">
    <property type="entry name" value="PEPTIDASE S8"/>
    <property type="match status" value="1"/>
</dbReference>
<evidence type="ECO:0000256" key="2">
    <source>
        <dbReference type="ARBA" id="ARBA00022670"/>
    </source>
</evidence>
<dbReference type="InterPro" id="IPR000209">
    <property type="entry name" value="Peptidase_S8/S53_dom"/>
</dbReference>
<evidence type="ECO:0000256" key="4">
    <source>
        <dbReference type="ARBA" id="ARBA00022801"/>
    </source>
</evidence>
<comment type="similarity">
    <text evidence="1 7 8">Belongs to the peptidase S8 family.</text>
</comment>
<protein>
    <submittedName>
        <fullName evidence="12">Subtilisin-like protein</fullName>
    </submittedName>
</protein>
<evidence type="ECO:0000313" key="13">
    <source>
        <dbReference type="Proteomes" id="UP000094389"/>
    </source>
</evidence>
<dbReference type="GO" id="GO:0006508">
    <property type="term" value="P:proteolysis"/>
    <property type="evidence" value="ECO:0007669"/>
    <property type="project" value="UniProtKB-KW"/>
</dbReference>
<keyword evidence="13" id="KW-1185">Reference proteome</keyword>
<evidence type="ECO:0000256" key="6">
    <source>
        <dbReference type="PIRSR" id="PIRSR615500-1"/>
    </source>
</evidence>
<evidence type="ECO:0000256" key="9">
    <source>
        <dbReference type="SAM" id="SignalP"/>
    </source>
</evidence>
<keyword evidence="2 7" id="KW-0645">Protease</keyword>
<evidence type="ECO:0000313" key="12">
    <source>
        <dbReference type="EMBL" id="ODV70625.1"/>
    </source>
</evidence>
<dbReference type="RefSeq" id="XP_020067664.1">
    <property type="nucleotide sequence ID" value="XM_020213097.1"/>
</dbReference>
<dbReference type="GO" id="GO:0004252">
    <property type="term" value="F:serine-type endopeptidase activity"/>
    <property type="evidence" value="ECO:0007669"/>
    <property type="project" value="UniProtKB-UniRule"/>
</dbReference>
<dbReference type="EMBL" id="KV453958">
    <property type="protein sequence ID" value="ODV70625.1"/>
    <property type="molecule type" value="Genomic_DNA"/>
</dbReference>
<dbReference type="InterPro" id="IPR010435">
    <property type="entry name" value="C5a/SBT2-like_Fn3"/>
</dbReference>
<evidence type="ECO:0000256" key="3">
    <source>
        <dbReference type="ARBA" id="ARBA00022729"/>
    </source>
</evidence>
<feature type="active site" description="Charge relay system" evidence="6 7">
    <location>
        <position position="510"/>
    </location>
</feature>
<dbReference type="InterPro" id="IPR023828">
    <property type="entry name" value="Peptidase_S8_Ser-AS"/>
</dbReference>
<evidence type="ECO:0000256" key="1">
    <source>
        <dbReference type="ARBA" id="ARBA00011073"/>
    </source>
</evidence>
<dbReference type="OMA" id="WRNEIVA"/>
<dbReference type="InterPro" id="IPR036852">
    <property type="entry name" value="Peptidase_S8/S53_dom_sf"/>
</dbReference>
<dbReference type="InterPro" id="IPR050131">
    <property type="entry name" value="Peptidase_S8_subtilisin-like"/>
</dbReference>
<feature type="signal peptide" evidence="9">
    <location>
        <begin position="1"/>
        <end position="21"/>
    </location>
</feature>
<dbReference type="PROSITE" id="PS00138">
    <property type="entry name" value="SUBTILASE_SER"/>
    <property type="match status" value="1"/>
</dbReference>
<dbReference type="PRINTS" id="PR00723">
    <property type="entry name" value="SUBTILISIN"/>
</dbReference>
<dbReference type="Gene3D" id="3.40.50.200">
    <property type="entry name" value="Peptidase S8/S53 domain"/>
    <property type="match status" value="2"/>
</dbReference>
<dbReference type="Proteomes" id="UP000094389">
    <property type="component" value="Unassembled WGS sequence"/>
</dbReference>
<dbReference type="PROSITE" id="PS51892">
    <property type="entry name" value="SUBTILASE"/>
    <property type="match status" value="1"/>
</dbReference>
<feature type="chain" id="PRO_5009162482" evidence="9">
    <location>
        <begin position="22"/>
        <end position="878"/>
    </location>
</feature>
<proteinExistence type="inferred from homology"/>
<name>A0A1E4RU80_CYBJN</name>
<gene>
    <name evidence="12" type="ORF">CYBJADRAFT_133200</name>
</gene>
<dbReference type="InterPro" id="IPR015500">
    <property type="entry name" value="Peptidase_S8_subtilisin-rel"/>
</dbReference>
<evidence type="ECO:0000259" key="11">
    <source>
        <dbReference type="Pfam" id="PF06280"/>
    </source>
</evidence>
<reference evidence="12 13" key="1">
    <citation type="journal article" date="2016" name="Proc. Natl. Acad. Sci. U.S.A.">
        <title>Comparative genomics of biotechnologically important yeasts.</title>
        <authorList>
            <person name="Riley R."/>
            <person name="Haridas S."/>
            <person name="Wolfe K.H."/>
            <person name="Lopes M.R."/>
            <person name="Hittinger C.T."/>
            <person name="Goeker M."/>
            <person name="Salamov A.A."/>
            <person name="Wisecaver J.H."/>
            <person name="Long T.M."/>
            <person name="Calvey C.H."/>
            <person name="Aerts A.L."/>
            <person name="Barry K.W."/>
            <person name="Choi C."/>
            <person name="Clum A."/>
            <person name="Coughlan A.Y."/>
            <person name="Deshpande S."/>
            <person name="Douglass A.P."/>
            <person name="Hanson S.J."/>
            <person name="Klenk H.-P."/>
            <person name="LaButti K.M."/>
            <person name="Lapidus A."/>
            <person name="Lindquist E.A."/>
            <person name="Lipzen A.M."/>
            <person name="Meier-Kolthoff J.P."/>
            <person name="Ohm R.A."/>
            <person name="Otillar R.P."/>
            <person name="Pangilinan J.L."/>
            <person name="Peng Y."/>
            <person name="Rokas A."/>
            <person name="Rosa C.A."/>
            <person name="Scheuner C."/>
            <person name="Sibirny A.A."/>
            <person name="Slot J.C."/>
            <person name="Stielow J.B."/>
            <person name="Sun H."/>
            <person name="Kurtzman C.P."/>
            <person name="Blackwell M."/>
            <person name="Grigoriev I.V."/>
            <person name="Jeffries T.W."/>
        </authorList>
    </citation>
    <scope>NUCLEOTIDE SEQUENCE [LARGE SCALE GENOMIC DNA]</scope>
    <source>
        <strain evidence="13">ATCC 18201 / CBS 1600 / BCRC 20928 / JCM 3617 / NBRC 0987 / NRRL Y-1542</strain>
    </source>
</reference>
<accession>A0A1E4RU80</accession>
<dbReference type="STRING" id="983966.A0A1E4RU80"/>
<dbReference type="Pfam" id="PF06280">
    <property type="entry name" value="fn3_5"/>
    <property type="match status" value="1"/>
</dbReference>
<evidence type="ECO:0000256" key="8">
    <source>
        <dbReference type="RuleBase" id="RU003355"/>
    </source>
</evidence>
<feature type="active site" description="Charge relay system" evidence="6 7">
    <location>
        <position position="202"/>
    </location>
</feature>